<dbReference type="OrthoDB" id="1630758at2759"/>
<evidence type="ECO:0000313" key="1">
    <source>
        <dbReference type="EMBL" id="KAJ8428730.1"/>
    </source>
</evidence>
<organism evidence="1 2">
    <name type="scientific">Carnegiea gigantea</name>
    <dbReference type="NCBI Taxonomy" id="171969"/>
    <lineage>
        <taxon>Eukaryota</taxon>
        <taxon>Viridiplantae</taxon>
        <taxon>Streptophyta</taxon>
        <taxon>Embryophyta</taxon>
        <taxon>Tracheophyta</taxon>
        <taxon>Spermatophyta</taxon>
        <taxon>Magnoliopsida</taxon>
        <taxon>eudicotyledons</taxon>
        <taxon>Gunneridae</taxon>
        <taxon>Pentapetalae</taxon>
        <taxon>Caryophyllales</taxon>
        <taxon>Cactineae</taxon>
        <taxon>Cactaceae</taxon>
        <taxon>Cactoideae</taxon>
        <taxon>Echinocereeae</taxon>
        <taxon>Carnegiea</taxon>
    </lineage>
</organism>
<dbReference type="GO" id="GO:0016567">
    <property type="term" value="P:protein ubiquitination"/>
    <property type="evidence" value="ECO:0007669"/>
    <property type="project" value="TreeGrafter"/>
</dbReference>
<dbReference type="AlphaFoldDB" id="A0A9Q1Q4P0"/>
<dbReference type="GO" id="GO:0061630">
    <property type="term" value="F:ubiquitin protein ligase activity"/>
    <property type="evidence" value="ECO:0007669"/>
    <property type="project" value="TreeGrafter"/>
</dbReference>
<sequence length="257" mass="29209">MLGYQLARSTNCQESLKVIEADVQHANMLAACIPRNKSGHRLQMKLVHNSLAPLILFLLQWIDCSCTCLLPSYLNLFYVVIYKVSSLAPHVFPCQSKIKVNADGRQDASSYGRRATVREFYAIILPFLQRLTELDDGANANNSLELAVRKIPDERRKFSDIDLEREDECGICLEPCTKIVLPNCCHSMNLRSESCPFCRGSIKRVKSGDLWVLTCGSDVVDPKTVMKEDILRLYLYINSLPKDVPDALFLMHYEYLI</sequence>
<reference evidence="1" key="1">
    <citation type="submission" date="2022-04" db="EMBL/GenBank/DDBJ databases">
        <title>Carnegiea gigantea Genome sequencing and assembly v2.</title>
        <authorList>
            <person name="Copetti D."/>
            <person name="Sanderson M.J."/>
            <person name="Burquez A."/>
            <person name="Wojciechowski M.F."/>
        </authorList>
    </citation>
    <scope>NUCLEOTIDE SEQUENCE</scope>
    <source>
        <strain evidence="1">SGP5-SGP5p</strain>
        <tissue evidence="1">Aerial part</tissue>
    </source>
</reference>
<name>A0A9Q1Q4P0_9CARY</name>
<proteinExistence type="predicted"/>
<comment type="caution">
    <text evidence="1">The sequence shown here is derived from an EMBL/GenBank/DDBJ whole genome shotgun (WGS) entry which is preliminary data.</text>
</comment>
<accession>A0A9Q1Q4P0</accession>
<protein>
    <recommendedName>
        <fullName evidence="3">RING-type domain-containing protein</fullName>
    </recommendedName>
</protein>
<dbReference type="PANTHER" id="PTHR15315">
    <property type="entry name" value="RING FINGER PROTEIN 41, 151"/>
    <property type="match status" value="1"/>
</dbReference>
<dbReference type="Proteomes" id="UP001153076">
    <property type="component" value="Unassembled WGS sequence"/>
</dbReference>
<gene>
    <name evidence="1" type="ORF">Cgig2_019023</name>
</gene>
<evidence type="ECO:0000313" key="2">
    <source>
        <dbReference type="Proteomes" id="UP001153076"/>
    </source>
</evidence>
<dbReference type="PANTHER" id="PTHR15315:SF35">
    <property type="entry name" value="F21J9.10"/>
    <property type="match status" value="1"/>
</dbReference>
<dbReference type="SUPFAM" id="SSF57850">
    <property type="entry name" value="RING/U-box"/>
    <property type="match status" value="1"/>
</dbReference>
<evidence type="ECO:0008006" key="3">
    <source>
        <dbReference type="Google" id="ProtNLM"/>
    </source>
</evidence>
<keyword evidence="2" id="KW-1185">Reference proteome</keyword>
<dbReference type="EMBL" id="JAKOGI010000974">
    <property type="protein sequence ID" value="KAJ8428730.1"/>
    <property type="molecule type" value="Genomic_DNA"/>
</dbReference>